<evidence type="ECO:0000313" key="1">
    <source>
        <dbReference type="EMBL" id="ATY46591.1"/>
    </source>
</evidence>
<gene>
    <name evidence="1" type="primary">mas8</name>
</gene>
<dbReference type="Gene3D" id="3.30.70.20">
    <property type="match status" value="1"/>
</dbReference>
<dbReference type="Pfam" id="PF13370">
    <property type="entry name" value="Fer4_13"/>
    <property type="match status" value="1"/>
</dbReference>
<name>A0A2H4RBZ4_9ACTN</name>
<organism evidence="1">
    <name type="scientific">Micromonospora sp. HK160111</name>
    <dbReference type="NCBI Taxonomy" id="1245497"/>
    <lineage>
        <taxon>Bacteria</taxon>
        <taxon>Bacillati</taxon>
        <taxon>Actinomycetota</taxon>
        <taxon>Actinomycetes</taxon>
        <taxon>Micromonosporales</taxon>
        <taxon>Micromonosporaceae</taxon>
        <taxon>Micromonospora</taxon>
    </lineage>
</organism>
<dbReference type="AlphaFoldDB" id="A0A2H4RBZ4"/>
<sequence length="98" mass="9910">MAQGFGGPRRAVAAGALVGPMSAPTRWAVASDAEVCIGAGVCASVVPSRFRIDDGFSVPIDPVIEADEEVLVAANLCPMAAIRVTDLSTGAVLAPDED</sequence>
<dbReference type="SUPFAM" id="SSF54862">
    <property type="entry name" value="4Fe-4S ferredoxins"/>
    <property type="match status" value="1"/>
</dbReference>
<dbReference type="EMBL" id="MG018799">
    <property type="protein sequence ID" value="ATY46591.1"/>
    <property type="molecule type" value="Genomic_DNA"/>
</dbReference>
<protein>
    <submittedName>
        <fullName evidence="1">Ferredoxin</fullName>
    </submittedName>
</protein>
<reference evidence="1" key="1">
    <citation type="submission" date="2017-09" db="EMBL/GenBank/DDBJ databases">
        <title>Overexpression of SARP Promote the Production of Pentaketide-type Ansamycins in Micromonospora sp. HK160111.</title>
        <authorList>
            <person name="Li W."/>
            <person name="Wang H."/>
        </authorList>
    </citation>
    <scope>NUCLEOTIDE SEQUENCE</scope>
    <source>
        <strain evidence="1">HK160111</strain>
    </source>
</reference>
<proteinExistence type="predicted"/>
<accession>A0A2H4RBZ4</accession>